<evidence type="ECO:0000313" key="4">
    <source>
        <dbReference type="Proteomes" id="UP000671828"/>
    </source>
</evidence>
<dbReference type="RefSeq" id="WP_204841590.1">
    <property type="nucleotide sequence ID" value="NZ_JAFBCL010000001.1"/>
</dbReference>
<organism evidence="3 4">
    <name type="scientific">Saccharothrix algeriensis</name>
    <dbReference type="NCBI Taxonomy" id="173560"/>
    <lineage>
        <taxon>Bacteria</taxon>
        <taxon>Bacillati</taxon>
        <taxon>Actinomycetota</taxon>
        <taxon>Actinomycetes</taxon>
        <taxon>Pseudonocardiales</taxon>
        <taxon>Pseudonocardiaceae</taxon>
        <taxon>Saccharothrix</taxon>
    </lineage>
</organism>
<name>A0A8T8I200_9PSEU</name>
<protein>
    <submittedName>
        <fullName evidence="3">Envelope integrity protein Cei</fullName>
    </submittedName>
</protein>
<dbReference type="NCBIfam" id="NF035953">
    <property type="entry name" value="integrity_Cei"/>
    <property type="match status" value="1"/>
</dbReference>
<dbReference type="InterPro" id="IPR027381">
    <property type="entry name" value="LytR/CpsA/Psr_C"/>
</dbReference>
<evidence type="ECO:0000256" key="1">
    <source>
        <dbReference type="SAM" id="MobiDB-lite"/>
    </source>
</evidence>
<dbReference type="Pfam" id="PF13399">
    <property type="entry name" value="LytR_C"/>
    <property type="match status" value="1"/>
</dbReference>
<evidence type="ECO:0000313" key="3">
    <source>
        <dbReference type="EMBL" id="QTR04729.1"/>
    </source>
</evidence>
<accession>A0A8T8I200</accession>
<feature type="region of interest" description="Disordered" evidence="1">
    <location>
        <begin position="59"/>
        <end position="84"/>
    </location>
</feature>
<gene>
    <name evidence="3" type="primary">cei</name>
    <name evidence="3" type="ORF">J7S33_07865</name>
</gene>
<feature type="region of interest" description="Disordered" evidence="1">
    <location>
        <begin position="210"/>
        <end position="241"/>
    </location>
</feature>
<sequence length="241" mass="25410">MRPGSGSSGSSRYRKRRPVPALVLFLVLAVTAVVVWNQVLSEAGDVDAAIRCNPPGGVPASSSVVPPEGGGAQSAPAPSAGTVLSHDALDRTDPVPVGEVQFRVFNASTQRNQARFVATTLTELGMKQAAEPGNDPVYPAQDMACRGQIRFGAPGAGAARTLSLVEPCLELVRDERQDATVDVAVGKKFTEVKANHNARRVLDRLTDWADQQPDQQGGQVADRGAPTLDPDTLQAARDVHC</sequence>
<dbReference type="Proteomes" id="UP000671828">
    <property type="component" value="Chromosome"/>
</dbReference>
<reference evidence="3" key="1">
    <citation type="submission" date="2021-04" db="EMBL/GenBank/DDBJ databases">
        <title>Saccharothrix algeriensis WGS.</title>
        <authorList>
            <person name="Stuskova K."/>
            <person name="Hakalova E."/>
            <person name="Tebbal A.B."/>
            <person name="Eichmeier A."/>
        </authorList>
    </citation>
    <scope>NUCLEOTIDE SEQUENCE</scope>
    <source>
        <strain evidence="3">NRRL B-24137</strain>
    </source>
</reference>
<feature type="domain" description="LytR/CpsA/Psr regulator C-terminal" evidence="2">
    <location>
        <begin position="100"/>
        <end position="189"/>
    </location>
</feature>
<proteinExistence type="predicted"/>
<dbReference type="AlphaFoldDB" id="A0A8T8I200"/>
<evidence type="ECO:0000259" key="2">
    <source>
        <dbReference type="Pfam" id="PF13399"/>
    </source>
</evidence>
<dbReference type="EMBL" id="CP072788">
    <property type="protein sequence ID" value="QTR04729.1"/>
    <property type="molecule type" value="Genomic_DNA"/>
</dbReference>